<evidence type="ECO:0000259" key="6">
    <source>
        <dbReference type="PROSITE" id="PS50110"/>
    </source>
</evidence>
<dbReference type="CDD" id="cd00082">
    <property type="entry name" value="HisKA"/>
    <property type="match status" value="1"/>
</dbReference>
<dbReference type="EMBL" id="UOGB01000147">
    <property type="protein sequence ID" value="VAX19426.1"/>
    <property type="molecule type" value="Genomic_DNA"/>
</dbReference>
<dbReference type="InterPro" id="IPR003661">
    <property type="entry name" value="HisK_dim/P_dom"/>
</dbReference>
<reference evidence="7" key="1">
    <citation type="submission" date="2018-06" db="EMBL/GenBank/DDBJ databases">
        <authorList>
            <person name="Zhirakovskaya E."/>
        </authorList>
    </citation>
    <scope>NUCLEOTIDE SEQUENCE</scope>
</reference>
<proteinExistence type="predicted"/>
<dbReference type="InterPro" id="IPR039420">
    <property type="entry name" value="WalR-like"/>
</dbReference>
<dbReference type="PROSITE" id="PS50110">
    <property type="entry name" value="RESPONSE_REGULATORY"/>
    <property type="match status" value="1"/>
</dbReference>
<dbReference type="Gene3D" id="1.10.287.130">
    <property type="match status" value="1"/>
</dbReference>
<evidence type="ECO:0000256" key="5">
    <source>
        <dbReference type="ARBA" id="ARBA00023163"/>
    </source>
</evidence>
<keyword evidence="4" id="KW-0238">DNA-binding</keyword>
<dbReference type="GO" id="GO:0000976">
    <property type="term" value="F:transcription cis-regulatory region binding"/>
    <property type="evidence" value="ECO:0007669"/>
    <property type="project" value="TreeGrafter"/>
</dbReference>
<dbReference type="InterPro" id="IPR036097">
    <property type="entry name" value="HisK_dim/P_sf"/>
</dbReference>
<dbReference type="AlphaFoldDB" id="A0A3B1BM48"/>
<dbReference type="InterPro" id="IPR011006">
    <property type="entry name" value="CheY-like_superfamily"/>
</dbReference>
<evidence type="ECO:0000256" key="2">
    <source>
        <dbReference type="ARBA" id="ARBA00023012"/>
    </source>
</evidence>
<dbReference type="Gene3D" id="3.40.50.2300">
    <property type="match status" value="1"/>
</dbReference>
<gene>
    <name evidence="7" type="ORF">MNBD_NITROSPINAE03-657</name>
</gene>
<keyword evidence="2" id="KW-0902">Two-component regulatory system</keyword>
<organism evidence="7">
    <name type="scientific">hydrothermal vent metagenome</name>
    <dbReference type="NCBI Taxonomy" id="652676"/>
    <lineage>
        <taxon>unclassified sequences</taxon>
        <taxon>metagenomes</taxon>
        <taxon>ecological metagenomes</taxon>
    </lineage>
</organism>
<dbReference type="GO" id="GO:0005829">
    <property type="term" value="C:cytosol"/>
    <property type="evidence" value="ECO:0007669"/>
    <property type="project" value="TreeGrafter"/>
</dbReference>
<dbReference type="GO" id="GO:0000155">
    <property type="term" value="F:phosphorelay sensor kinase activity"/>
    <property type="evidence" value="ECO:0007669"/>
    <property type="project" value="InterPro"/>
</dbReference>
<keyword evidence="3" id="KW-0805">Transcription regulation</keyword>
<dbReference type="Pfam" id="PF00072">
    <property type="entry name" value="Response_reg"/>
    <property type="match status" value="1"/>
</dbReference>
<feature type="domain" description="Response regulatory" evidence="6">
    <location>
        <begin position="3"/>
        <end position="120"/>
    </location>
</feature>
<dbReference type="SMART" id="SM00388">
    <property type="entry name" value="HisKA"/>
    <property type="match status" value="1"/>
</dbReference>
<keyword evidence="5" id="KW-0804">Transcription</keyword>
<dbReference type="FunFam" id="3.40.50.2300:FF:000001">
    <property type="entry name" value="DNA-binding response regulator PhoB"/>
    <property type="match status" value="1"/>
</dbReference>
<dbReference type="InterPro" id="IPR001789">
    <property type="entry name" value="Sig_transdc_resp-reg_receiver"/>
</dbReference>
<keyword evidence="1" id="KW-0597">Phosphoprotein</keyword>
<dbReference type="GO" id="GO:0006355">
    <property type="term" value="P:regulation of DNA-templated transcription"/>
    <property type="evidence" value="ECO:0007669"/>
    <property type="project" value="TreeGrafter"/>
</dbReference>
<protein>
    <recommendedName>
        <fullName evidence="6">Response regulatory domain-containing protein</fullName>
    </recommendedName>
</protein>
<accession>A0A3B1BM48</accession>
<sequence>MTKILIVDDDPNVALLVKMTLSKHDGYSLEIAKNGDRALERIREAPPDLVLLDLMMPGIDGIEVCRRIKSDEKTKFIPVLMLTAKRESADMILGMEAGANDYITKPFNPEELVARVRVHLRIKALEKEAAAKVELETALGMSVTLQHKINNPLTGVVGNIELLKDWEKLSKNDVDEAIESAYVCALRIKNIIKQMGKLNRVISTPYIGDQKMIDIDKSLEETKE</sequence>
<dbReference type="SMART" id="SM00448">
    <property type="entry name" value="REC"/>
    <property type="match status" value="1"/>
</dbReference>
<evidence type="ECO:0000256" key="3">
    <source>
        <dbReference type="ARBA" id="ARBA00023015"/>
    </source>
</evidence>
<evidence type="ECO:0000256" key="4">
    <source>
        <dbReference type="ARBA" id="ARBA00023125"/>
    </source>
</evidence>
<dbReference type="GO" id="GO:0000156">
    <property type="term" value="F:phosphorelay response regulator activity"/>
    <property type="evidence" value="ECO:0007669"/>
    <property type="project" value="TreeGrafter"/>
</dbReference>
<dbReference type="SUPFAM" id="SSF52172">
    <property type="entry name" value="CheY-like"/>
    <property type="match status" value="1"/>
</dbReference>
<dbReference type="PANTHER" id="PTHR48111:SF1">
    <property type="entry name" value="TWO-COMPONENT RESPONSE REGULATOR ORR33"/>
    <property type="match status" value="1"/>
</dbReference>
<dbReference type="SUPFAM" id="SSF47384">
    <property type="entry name" value="Homodimeric domain of signal transducing histidine kinase"/>
    <property type="match status" value="1"/>
</dbReference>
<dbReference type="GO" id="GO:0032993">
    <property type="term" value="C:protein-DNA complex"/>
    <property type="evidence" value="ECO:0007669"/>
    <property type="project" value="TreeGrafter"/>
</dbReference>
<name>A0A3B1BM48_9ZZZZ</name>
<dbReference type="PANTHER" id="PTHR48111">
    <property type="entry name" value="REGULATOR OF RPOS"/>
    <property type="match status" value="1"/>
</dbReference>
<evidence type="ECO:0000313" key="7">
    <source>
        <dbReference type="EMBL" id="VAX19426.1"/>
    </source>
</evidence>
<dbReference type="Pfam" id="PF00512">
    <property type="entry name" value="HisKA"/>
    <property type="match status" value="1"/>
</dbReference>
<evidence type="ECO:0000256" key="1">
    <source>
        <dbReference type="ARBA" id="ARBA00022553"/>
    </source>
</evidence>